<reference evidence="1" key="1">
    <citation type="submission" date="2016-09" db="EMBL/GenBank/DDBJ databases">
        <authorList>
            <consortium name="Pathogen Informatics"/>
            <person name="Sun Q."/>
            <person name="Inoue M."/>
        </authorList>
    </citation>
    <scope>NUCLEOTIDE SEQUENCE</scope>
</reference>
<sequence>MKTIGIKANVERLKRSCKIITNNLKHQNKYFIFFKKGKLINIKKKENEEKHRKDIMFQNNSGYYQKRYKINAPINSSSINVSFFFFNSFIQDIKEYNKLYLFNKRYLGSNILYNQKFKEHEGVNNKHIGFEDIIRILKSLTNVKYNNKVNYSLEKKVILLLPHIYEECRMNYVHMSCIVYNFHKLKNKISNEYKKGIYNEFNKIFVDNINQFSLKELIIILKCLLEEKCVHNDKIITYCIFKFIYYMCMDILYYNKNENFSLNFLNILTNGPFKEYIKNYFILNINSININDDINWFYNFLCNNSLNEDHNKNISHIVDKMFTSKFINTFFTLHDIATFLNLLKIYNNLKGLQLYTFLSHIYISFKYINIVQPFYEHIEENFLSYERGEKLYFSKKGNMKNEIIDMNKYMIERNSDNLEKKNIMFLQNISKNMVSIKDDITYYIIHCNDNKDNTNNICKNSMRENMHSLSVIIYLSIKNKMSNKFLYILGNYLLLQRIEYINLMDICNIFDLLIYNNNNNNNNNIYNNILCQDKYLTIFKRIKNLIIKEKSYKSFPICCISITRAKNELSTHFNHHVINIFKIILKKINFHKIYRRENIVIFINIANFIKDQKVSALFYFYYLKKFAYNFLKTLIDNNEINNSSTYQDIFINIIDLYDLLKTFTNILKIYEKNNYFDVIKKKDITLSLNLCMEYILQFLEKICFNKIIKNEDNYNVNKLKILNEVCFHINSFLILFKKIDESNKMHKSTKEYYFKILKDFKRDILNYHKKDIFTIISDTNMNINDNIEKIYNNNNKTKKKKNVLNIFNFLFTLNGYNNNSKLL</sequence>
<accession>A0ABY1UJP9</accession>
<evidence type="ECO:0000313" key="1">
    <source>
        <dbReference type="EMBL" id="SOV12357.1"/>
    </source>
</evidence>
<organism evidence="1 2">
    <name type="scientific">Plasmodium gaboni</name>
    <dbReference type="NCBI Taxonomy" id="647221"/>
    <lineage>
        <taxon>Eukaryota</taxon>
        <taxon>Sar</taxon>
        <taxon>Alveolata</taxon>
        <taxon>Apicomplexa</taxon>
        <taxon>Aconoidasida</taxon>
        <taxon>Haemosporida</taxon>
        <taxon>Plasmodiidae</taxon>
        <taxon>Plasmodium</taxon>
        <taxon>Plasmodium (Laverania)</taxon>
    </lineage>
</organism>
<name>A0ABY1UJP9_9APIC</name>
<dbReference type="Proteomes" id="UP000831156">
    <property type="component" value="Chromosome 6"/>
</dbReference>
<evidence type="ECO:0008006" key="3">
    <source>
        <dbReference type="Google" id="ProtNLM"/>
    </source>
</evidence>
<dbReference type="EMBL" id="LT969429">
    <property type="protein sequence ID" value="SOV12357.1"/>
    <property type="molecule type" value="Genomic_DNA"/>
</dbReference>
<proteinExistence type="predicted"/>
<gene>
    <name evidence="1" type="ORF">PGABG01_0618900</name>
</gene>
<evidence type="ECO:0000313" key="2">
    <source>
        <dbReference type="Proteomes" id="UP000831156"/>
    </source>
</evidence>
<keyword evidence="2" id="KW-1185">Reference proteome</keyword>
<protein>
    <recommendedName>
        <fullName evidence="3">Heptatricopeptide repeat-containing protein</fullName>
    </recommendedName>
</protein>